<accession>A0A2H9T4T9</accession>
<dbReference type="AlphaFoldDB" id="A0A2H9T4T9"/>
<reference evidence="1" key="1">
    <citation type="journal article" date="2017" name="Appl. Environ. Microbiol.">
        <title>Molecular characterization of an Endozoicomonas-like organism causing infection in king scallop Pecten maximus L.</title>
        <authorList>
            <person name="Cano I."/>
            <person name="van Aerle R."/>
            <person name="Ross S."/>
            <person name="Verner-Jeffreys D.W."/>
            <person name="Paley R.K."/>
            <person name="Rimmer G."/>
            <person name="Ryder D."/>
            <person name="Hooper P."/>
            <person name="Stone D."/>
            <person name="Feist S.W."/>
        </authorList>
    </citation>
    <scope>NUCLEOTIDE SEQUENCE</scope>
</reference>
<name>A0A2H9T4T9_9ZZZZ</name>
<evidence type="ECO:0000313" key="1">
    <source>
        <dbReference type="EMBL" id="PJE78233.1"/>
    </source>
</evidence>
<comment type="caution">
    <text evidence="1">The sequence shown here is derived from an EMBL/GenBank/DDBJ whole genome shotgun (WGS) entry which is preliminary data.</text>
</comment>
<organism evidence="1">
    <name type="scientific">invertebrate metagenome</name>
    <dbReference type="NCBI Taxonomy" id="1711999"/>
    <lineage>
        <taxon>unclassified sequences</taxon>
        <taxon>metagenomes</taxon>
        <taxon>organismal metagenomes</taxon>
    </lineage>
</organism>
<protein>
    <submittedName>
        <fullName evidence="1">Uncharacterized protein</fullName>
    </submittedName>
</protein>
<proteinExistence type="predicted"/>
<dbReference type="EMBL" id="NSIT01000224">
    <property type="protein sequence ID" value="PJE78233.1"/>
    <property type="molecule type" value="Genomic_DNA"/>
</dbReference>
<gene>
    <name evidence="1" type="ORF">CI610_02837</name>
</gene>
<sequence length="88" mass="10186">MQTSSLSGNIYWMDQNLDKEKLSTTGGIEKLVNSDGVLSYHCHQGQDYTHVFYRVVCLFRDNPHLNPGFYCKGFYPYLFLHFGGTKQQ</sequence>